<comment type="caution">
    <text evidence="1">The sequence shown here is derived from an EMBL/GenBank/DDBJ whole genome shotgun (WGS) entry which is preliminary data.</text>
</comment>
<protein>
    <submittedName>
        <fullName evidence="1">Gp45 protein</fullName>
    </submittedName>
</protein>
<evidence type="ECO:0000313" key="1">
    <source>
        <dbReference type="EMBL" id="KKT69863.1"/>
    </source>
</evidence>
<dbReference type="EMBL" id="LCJB01000043">
    <property type="protein sequence ID" value="KKT69863.1"/>
    <property type="molecule type" value="Genomic_DNA"/>
</dbReference>
<gene>
    <name evidence="1" type="ORF">UW63_C0043G0008</name>
</gene>
<sequence length="186" mass="21215">MVNFRRTFVFLAITFVFVLAVGCPPQTSNDEIREQQEVSLLDGIQSVGLPAIKNWRERRLMKDLYELRDQTGLVTYTYLKSEYDNNLCYYGESVGYGLPYATQYSASETMLRWRVDMGSGRTDNYGTERLPQAEPNGLFPPASADGTWVMLKDPNGSDVKPVFIEHRVIVEPFVRRGVPSCWPEAK</sequence>
<name>A0A0G1JET7_9BACT</name>
<proteinExistence type="predicted"/>
<dbReference type="Proteomes" id="UP000034154">
    <property type="component" value="Unassembled WGS sequence"/>
</dbReference>
<accession>A0A0G1JET7</accession>
<evidence type="ECO:0000313" key="2">
    <source>
        <dbReference type="Proteomes" id="UP000034154"/>
    </source>
</evidence>
<organism evidence="1 2">
    <name type="scientific">Candidatus Uhrbacteria bacterium GW2011_GWF2_44_350</name>
    <dbReference type="NCBI Taxonomy" id="1619000"/>
    <lineage>
        <taxon>Bacteria</taxon>
        <taxon>Candidatus Uhriibacteriota</taxon>
    </lineage>
</organism>
<reference evidence="1 2" key="1">
    <citation type="journal article" date="2015" name="Nature">
        <title>rRNA introns, odd ribosomes, and small enigmatic genomes across a large radiation of phyla.</title>
        <authorList>
            <person name="Brown C.T."/>
            <person name="Hug L.A."/>
            <person name="Thomas B.C."/>
            <person name="Sharon I."/>
            <person name="Castelle C.J."/>
            <person name="Singh A."/>
            <person name="Wilkins M.J."/>
            <person name="Williams K.H."/>
            <person name="Banfield J.F."/>
        </authorList>
    </citation>
    <scope>NUCLEOTIDE SEQUENCE [LARGE SCALE GENOMIC DNA]</scope>
</reference>
<dbReference type="PROSITE" id="PS51257">
    <property type="entry name" value="PROKAR_LIPOPROTEIN"/>
    <property type="match status" value="1"/>
</dbReference>
<dbReference type="AlphaFoldDB" id="A0A0G1JET7"/>